<dbReference type="Gene3D" id="1.20.58.80">
    <property type="entry name" value="Phosphotransferase system, lactose/cellobiose-type IIA subunit"/>
    <property type="match status" value="1"/>
</dbReference>
<feature type="domain" description="USP8 dimerisation" evidence="6">
    <location>
        <begin position="18"/>
        <end position="88"/>
    </location>
</feature>
<comment type="function">
    <text evidence="3">Inhibitor of the DOA4 deubiquitinase involved in the regulation of protein degradation by the proteasome and maintenance of a normal level of free ubiquitin.</text>
</comment>
<keyword evidence="2" id="KW-0789">Thiol protease inhibitor</keyword>
<accession>A0ABR1F7C1</accession>
<keyword evidence="1" id="KW-0646">Protease inhibitor</keyword>
<dbReference type="SUPFAM" id="SSF140856">
    <property type="entry name" value="USP8 N-terminal domain-like"/>
    <property type="match status" value="1"/>
</dbReference>
<comment type="similarity">
    <text evidence="4">Belongs to the RFU1 family.</text>
</comment>
<sequence length="106" mass="12356">MKSRTGASSEAADRPRLISRSIAELSAIANEYDFDPALRLRYWIRSASTLERQARIYDDEKVYDEAYILYMRYAQLVLNSLHTHPEARRIPEKVLLVKLTKVSVKR</sequence>
<keyword evidence="8" id="KW-1185">Reference proteome</keyword>
<proteinExistence type="inferred from homology"/>
<evidence type="ECO:0000256" key="4">
    <source>
        <dbReference type="ARBA" id="ARBA00038426"/>
    </source>
</evidence>
<evidence type="ECO:0000256" key="5">
    <source>
        <dbReference type="ARBA" id="ARBA00039609"/>
    </source>
</evidence>
<evidence type="ECO:0000259" key="6">
    <source>
        <dbReference type="Pfam" id="PF08969"/>
    </source>
</evidence>
<reference evidence="7 8" key="1">
    <citation type="submission" date="2024-03" db="EMBL/GenBank/DDBJ databases">
        <title>Genome-scale model development and genomic sequencing of the oleaginous clade Lipomyces.</title>
        <authorList>
            <consortium name="Lawrence Berkeley National Laboratory"/>
            <person name="Czajka J.J."/>
            <person name="Han Y."/>
            <person name="Kim J."/>
            <person name="Mondo S.J."/>
            <person name="Hofstad B.A."/>
            <person name="Robles A."/>
            <person name="Haridas S."/>
            <person name="Riley R."/>
            <person name="LaButti K."/>
            <person name="Pangilinan J."/>
            <person name="Andreopoulos W."/>
            <person name="Lipzen A."/>
            <person name="Yan J."/>
            <person name="Wang M."/>
            <person name="Ng V."/>
            <person name="Grigoriev I.V."/>
            <person name="Spatafora J.W."/>
            <person name="Magnuson J.K."/>
            <person name="Baker S.E."/>
            <person name="Pomraning K.R."/>
        </authorList>
    </citation>
    <scope>NUCLEOTIDE SEQUENCE [LARGE SCALE GENOMIC DNA]</scope>
    <source>
        <strain evidence="7 8">Phaff 52-87</strain>
    </source>
</reference>
<evidence type="ECO:0000256" key="3">
    <source>
        <dbReference type="ARBA" id="ARBA00037208"/>
    </source>
</evidence>
<dbReference type="Proteomes" id="UP001498771">
    <property type="component" value="Unassembled WGS sequence"/>
</dbReference>
<dbReference type="RefSeq" id="XP_064768759.1">
    <property type="nucleotide sequence ID" value="XM_064912369.1"/>
</dbReference>
<dbReference type="InterPro" id="IPR015063">
    <property type="entry name" value="USP8_dimer"/>
</dbReference>
<dbReference type="PANTHER" id="PTHR12947:SF13">
    <property type="entry name" value="FI19924P1"/>
    <property type="match status" value="1"/>
</dbReference>
<protein>
    <recommendedName>
        <fullName evidence="5">Regulator of free ubiquitin chains 1</fullName>
    </recommendedName>
</protein>
<evidence type="ECO:0000256" key="2">
    <source>
        <dbReference type="ARBA" id="ARBA00022704"/>
    </source>
</evidence>
<dbReference type="GeneID" id="90037881"/>
<gene>
    <name evidence="7" type="ORF">BZA70DRAFT_276899</name>
</gene>
<organism evidence="7 8">
    <name type="scientific">Myxozyma melibiosi</name>
    <dbReference type="NCBI Taxonomy" id="54550"/>
    <lineage>
        <taxon>Eukaryota</taxon>
        <taxon>Fungi</taxon>
        <taxon>Dikarya</taxon>
        <taxon>Ascomycota</taxon>
        <taxon>Saccharomycotina</taxon>
        <taxon>Lipomycetes</taxon>
        <taxon>Lipomycetales</taxon>
        <taxon>Lipomycetaceae</taxon>
        <taxon>Myxozyma</taxon>
    </lineage>
</organism>
<dbReference type="PANTHER" id="PTHR12947">
    <property type="entry name" value="AMSH-LIKE PROTEASE"/>
    <property type="match status" value="1"/>
</dbReference>
<dbReference type="Pfam" id="PF08969">
    <property type="entry name" value="USP8_dimer"/>
    <property type="match status" value="1"/>
</dbReference>
<name>A0ABR1F7C1_9ASCO</name>
<evidence type="ECO:0000256" key="1">
    <source>
        <dbReference type="ARBA" id="ARBA00022690"/>
    </source>
</evidence>
<comment type="caution">
    <text evidence="7">The sequence shown here is derived from an EMBL/GenBank/DDBJ whole genome shotgun (WGS) entry which is preliminary data.</text>
</comment>
<evidence type="ECO:0000313" key="7">
    <source>
        <dbReference type="EMBL" id="KAK7205726.1"/>
    </source>
</evidence>
<dbReference type="EMBL" id="JBBJBU010000004">
    <property type="protein sequence ID" value="KAK7205726.1"/>
    <property type="molecule type" value="Genomic_DNA"/>
</dbReference>
<evidence type="ECO:0000313" key="8">
    <source>
        <dbReference type="Proteomes" id="UP001498771"/>
    </source>
</evidence>